<dbReference type="AlphaFoldDB" id="A0A1A6A093"/>
<reference evidence="12" key="3">
    <citation type="submission" date="2024-02" db="EMBL/GenBank/DDBJ databases">
        <title>Comparative genomics of Cryptococcus and Kwoniella reveals pathogenesis evolution and contrasting modes of karyotype evolution via chromosome fusion or intercentromeric recombination.</title>
        <authorList>
            <person name="Coelho M.A."/>
            <person name="David-Palma M."/>
            <person name="Shea T."/>
            <person name="Bowers K."/>
            <person name="McGinley-Smith S."/>
            <person name="Mohammad A.W."/>
            <person name="Gnirke A."/>
            <person name="Yurkov A.M."/>
            <person name="Nowrousian M."/>
            <person name="Sun S."/>
            <person name="Cuomo C.A."/>
            <person name="Heitman J."/>
        </authorList>
    </citation>
    <scope>NUCLEOTIDE SEQUENCE</scope>
    <source>
        <strain evidence="12">CBS 10117</strain>
    </source>
</reference>
<evidence type="ECO:0000256" key="1">
    <source>
        <dbReference type="ARBA" id="ARBA00004141"/>
    </source>
</evidence>
<dbReference type="PANTHER" id="PTHR48022:SF68">
    <property type="entry name" value="MAJOR FACILITATOR SUPERFAMILY (MFS) PROFILE DOMAIN-CONTAINING PROTEIN-RELATED"/>
    <property type="match status" value="1"/>
</dbReference>
<feature type="transmembrane region" description="Helical" evidence="9">
    <location>
        <begin position="137"/>
        <end position="154"/>
    </location>
</feature>
<keyword evidence="5 9" id="KW-1133">Transmembrane helix</keyword>
<feature type="transmembrane region" description="Helical" evidence="9">
    <location>
        <begin position="404"/>
        <end position="429"/>
    </location>
</feature>
<dbReference type="RefSeq" id="XP_018261321.1">
    <property type="nucleotide sequence ID" value="XM_018409049.1"/>
</dbReference>
<evidence type="ECO:0000313" key="11">
    <source>
        <dbReference type="EMBL" id="OBR83479.1"/>
    </source>
</evidence>
<dbReference type="OrthoDB" id="6612291at2759"/>
<feature type="domain" description="Major facilitator superfamily (MFS) profile" evidence="10">
    <location>
        <begin position="59"/>
        <end position="498"/>
    </location>
</feature>
<reference evidence="11" key="1">
    <citation type="submission" date="2013-07" db="EMBL/GenBank/DDBJ databases">
        <title>The Genome Sequence of Cryptococcus dejecticola CBS10117.</title>
        <authorList>
            <consortium name="The Broad Institute Genome Sequencing Platform"/>
            <person name="Cuomo C."/>
            <person name="Litvintseva A."/>
            <person name="Chen Y."/>
            <person name="Heitman J."/>
            <person name="Sun S."/>
            <person name="Springer D."/>
            <person name="Dromer F."/>
            <person name="Young S.K."/>
            <person name="Zeng Q."/>
            <person name="Gargeya S."/>
            <person name="Fitzgerald M."/>
            <person name="Abouelleil A."/>
            <person name="Alvarado L."/>
            <person name="Berlin A.M."/>
            <person name="Chapman S.B."/>
            <person name="Dewar J."/>
            <person name="Goldberg J."/>
            <person name="Griggs A."/>
            <person name="Gujja S."/>
            <person name="Hansen M."/>
            <person name="Howarth C."/>
            <person name="Imamovic A."/>
            <person name="Larimer J."/>
            <person name="McCowan C."/>
            <person name="Murphy C."/>
            <person name="Pearson M."/>
            <person name="Priest M."/>
            <person name="Roberts A."/>
            <person name="Saif S."/>
            <person name="Shea T."/>
            <person name="Sykes S."/>
            <person name="Wortman J."/>
            <person name="Nusbaum C."/>
            <person name="Birren B."/>
        </authorList>
    </citation>
    <scope>NUCLEOTIDE SEQUENCE [LARGE SCALE GENOMIC DNA]</scope>
    <source>
        <strain evidence="11">CBS 10117</strain>
    </source>
</reference>
<sequence length="538" mass="59697">MQPQIEHTMDLDIDTKNDIQTIDNVNIDARGNFELDYAPDYLTWSLAKTAKRFWRAVLYCTLASLGAVFDGYAIGVPGNIIAHPAFIKQFGTIMGTTGLELDALHVSAWSACQNGGQIFGMLTGPAFSDFFGRKPTMWLLSGFLTLAIILEIVAREWRVYAIAKWFAGLGTGIIQSGLTVYIAEVAPVRARGSILALYSFSFALGGLASAVGMQIISAHDAYRSIFYSEFVLLGLFVPALIFAPESHTWAMRRGKEDQARRAMRRLYARVESYDLEIEFDMLKRTVDEERKEKADRFWRQYIECFQGPNLRRTIVSFIPLAFQQFVGLALFFAYTTYFFQLAGYPHPFEATLIQTCILLLFLVISFFLLDTIGRRPLLLVGGCIMGICSFTVGGIGFMETLPGTALVSLTCLWTASYSLSVGSVGWAYVADTASPRLRAKTAGMAAAGTAMFGLIFQYTVPIMLSPQQANWGLKIGFFFGPLTILGLVIVYFFVPETKGRTYAELDELFEKRIPTRQFRKYITEVQAAAATGSGDASA</sequence>
<evidence type="ECO:0000313" key="13">
    <source>
        <dbReference type="Proteomes" id="UP000078595"/>
    </source>
</evidence>
<dbReference type="FunFam" id="1.20.1250.20:FF:000078">
    <property type="entry name" value="MFS maltose transporter, putative"/>
    <property type="match status" value="1"/>
</dbReference>
<dbReference type="Proteomes" id="UP000078595">
    <property type="component" value="Chromosome 7"/>
</dbReference>
<dbReference type="PANTHER" id="PTHR48022">
    <property type="entry name" value="PLASTIDIC GLUCOSE TRANSPORTER 4"/>
    <property type="match status" value="1"/>
</dbReference>
<comment type="catalytic activity">
    <reaction evidence="7">
        <text>myo-inositol(out) + H(+)(out) = myo-inositol(in) + H(+)(in)</text>
        <dbReference type="Rhea" id="RHEA:60364"/>
        <dbReference type="ChEBI" id="CHEBI:15378"/>
        <dbReference type="ChEBI" id="CHEBI:17268"/>
    </reaction>
</comment>
<dbReference type="EMBL" id="KI894033">
    <property type="protein sequence ID" value="OBR83479.1"/>
    <property type="molecule type" value="Genomic_DNA"/>
</dbReference>
<feature type="transmembrane region" description="Helical" evidence="9">
    <location>
        <begin position="441"/>
        <end position="459"/>
    </location>
</feature>
<evidence type="ECO:0000256" key="4">
    <source>
        <dbReference type="ARBA" id="ARBA00022692"/>
    </source>
</evidence>
<evidence type="ECO:0000256" key="8">
    <source>
        <dbReference type="RuleBase" id="RU003346"/>
    </source>
</evidence>
<feature type="transmembrane region" description="Helical" evidence="9">
    <location>
        <begin position="317"/>
        <end position="339"/>
    </location>
</feature>
<evidence type="ECO:0000313" key="12">
    <source>
        <dbReference type="EMBL" id="WWC63136.1"/>
    </source>
</evidence>
<protein>
    <recommendedName>
        <fullName evidence="10">Major facilitator superfamily (MFS) profile domain-containing protein</fullName>
    </recommendedName>
</protein>
<organism evidence="11">
    <name type="scientific">Kwoniella dejecticola CBS 10117</name>
    <dbReference type="NCBI Taxonomy" id="1296121"/>
    <lineage>
        <taxon>Eukaryota</taxon>
        <taxon>Fungi</taxon>
        <taxon>Dikarya</taxon>
        <taxon>Basidiomycota</taxon>
        <taxon>Agaricomycotina</taxon>
        <taxon>Tremellomycetes</taxon>
        <taxon>Tremellales</taxon>
        <taxon>Cryptococcaceae</taxon>
        <taxon>Kwoniella</taxon>
    </lineage>
</organism>
<dbReference type="KEGG" id="kdj:28969457"/>
<dbReference type="PROSITE" id="PS00217">
    <property type="entry name" value="SUGAR_TRANSPORT_2"/>
    <property type="match status" value="1"/>
</dbReference>
<name>A0A1A6A093_9TREE</name>
<evidence type="ECO:0000259" key="10">
    <source>
        <dbReference type="PROSITE" id="PS50850"/>
    </source>
</evidence>
<dbReference type="GO" id="GO:0005351">
    <property type="term" value="F:carbohydrate:proton symporter activity"/>
    <property type="evidence" value="ECO:0007669"/>
    <property type="project" value="TreeGrafter"/>
</dbReference>
<dbReference type="InterPro" id="IPR050360">
    <property type="entry name" value="MFS_Sugar_Transporters"/>
</dbReference>
<accession>A0A1A6A093</accession>
<reference evidence="12" key="2">
    <citation type="submission" date="2013-07" db="EMBL/GenBank/DDBJ databases">
        <authorList>
            <consortium name="The Broad Institute Genome Sequencing Platform"/>
            <person name="Cuomo C."/>
            <person name="Litvintseva A."/>
            <person name="Chen Y."/>
            <person name="Heitman J."/>
            <person name="Sun S."/>
            <person name="Springer D."/>
            <person name="Dromer F."/>
            <person name="Young S.K."/>
            <person name="Zeng Q."/>
            <person name="Gargeya S."/>
            <person name="Fitzgerald M."/>
            <person name="Abouelleil A."/>
            <person name="Alvarado L."/>
            <person name="Berlin A.M."/>
            <person name="Chapman S.B."/>
            <person name="Dewar J."/>
            <person name="Goldberg J."/>
            <person name="Griggs A."/>
            <person name="Gujja S."/>
            <person name="Hansen M."/>
            <person name="Howarth C."/>
            <person name="Imamovic A."/>
            <person name="Larimer J."/>
            <person name="McCowan C."/>
            <person name="Murphy C."/>
            <person name="Pearson M."/>
            <person name="Priest M."/>
            <person name="Roberts A."/>
            <person name="Saif S."/>
            <person name="Shea T."/>
            <person name="Sykes S."/>
            <person name="Wortman J."/>
            <person name="Nusbaum C."/>
            <person name="Birren B."/>
        </authorList>
    </citation>
    <scope>NUCLEOTIDE SEQUENCE</scope>
    <source>
        <strain evidence="12">CBS 10117</strain>
    </source>
</reference>
<dbReference type="InterPro" id="IPR005828">
    <property type="entry name" value="MFS_sugar_transport-like"/>
</dbReference>
<dbReference type="InterPro" id="IPR036259">
    <property type="entry name" value="MFS_trans_sf"/>
</dbReference>
<proteinExistence type="inferred from homology"/>
<dbReference type="GeneID" id="28969457"/>
<feature type="transmembrane region" description="Helical" evidence="9">
    <location>
        <begin position="376"/>
        <end position="398"/>
    </location>
</feature>
<dbReference type="STRING" id="1296121.A0A1A6A093"/>
<evidence type="ECO:0000256" key="7">
    <source>
        <dbReference type="ARBA" id="ARBA00049119"/>
    </source>
</evidence>
<comment type="subcellular location">
    <subcellularLocation>
        <location evidence="1">Membrane</location>
        <topology evidence="1">Multi-pass membrane protein</topology>
    </subcellularLocation>
</comment>
<keyword evidence="13" id="KW-1185">Reference proteome</keyword>
<keyword evidence="6 9" id="KW-0472">Membrane</keyword>
<comment type="similarity">
    <text evidence="2 8">Belongs to the major facilitator superfamily. Sugar transporter (TC 2.A.1.1) family.</text>
</comment>
<dbReference type="PROSITE" id="PS50850">
    <property type="entry name" value="MFS"/>
    <property type="match status" value="1"/>
</dbReference>
<dbReference type="Pfam" id="PF00083">
    <property type="entry name" value="Sugar_tr"/>
    <property type="match status" value="1"/>
</dbReference>
<gene>
    <name evidence="11" type="ORF">I303_05758</name>
    <name evidence="12" type="ORF">I303_105736</name>
</gene>
<dbReference type="NCBIfam" id="TIGR00879">
    <property type="entry name" value="SP"/>
    <property type="match status" value="1"/>
</dbReference>
<evidence type="ECO:0000256" key="3">
    <source>
        <dbReference type="ARBA" id="ARBA00022448"/>
    </source>
</evidence>
<dbReference type="SUPFAM" id="SSF103473">
    <property type="entry name" value="MFS general substrate transporter"/>
    <property type="match status" value="1"/>
</dbReference>
<dbReference type="GO" id="GO:0016020">
    <property type="term" value="C:membrane"/>
    <property type="evidence" value="ECO:0007669"/>
    <property type="project" value="UniProtKB-SubCell"/>
</dbReference>
<dbReference type="InterPro" id="IPR005829">
    <property type="entry name" value="Sugar_transporter_CS"/>
</dbReference>
<keyword evidence="4 9" id="KW-0812">Transmembrane</keyword>
<feature type="transmembrane region" description="Helical" evidence="9">
    <location>
        <begin position="471"/>
        <end position="494"/>
    </location>
</feature>
<feature type="transmembrane region" description="Helical" evidence="9">
    <location>
        <begin position="351"/>
        <end position="369"/>
    </location>
</feature>
<evidence type="ECO:0000256" key="6">
    <source>
        <dbReference type="ARBA" id="ARBA00023136"/>
    </source>
</evidence>
<evidence type="ECO:0000256" key="9">
    <source>
        <dbReference type="SAM" id="Phobius"/>
    </source>
</evidence>
<feature type="transmembrane region" description="Helical" evidence="9">
    <location>
        <begin position="195"/>
        <end position="218"/>
    </location>
</feature>
<dbReference type="InterPro" id="IPR003663">
    <property type="entry name" value="Sugar/inositol_transpt"/>
</dbReference>
<dbReference type="EMBL" id="CP144536">
    <property type="protein sequence ID" value="WWC63136.1"/>
    <property type="molecule type" value="Genomic_DNA"/>
</dbReference>
<evidence type="ECO:0000256" key="2">
    <source>
        <dbReference type="ARBA" id="ARBA00010992"/>
    </source>
</evidence>
<dbReference type="InterPro" id="IPR020846">
    <property type="entry name" value="MFS_dom"/>
</dbReference>
<feature type="transmembrane region" description="Helical" evidence="9">
    <location>
        <begin position="224"/>
        <end position="243"/>
    </location>
</feature>
<evidence type="ECO:0000256" key="5">
    <source>
        <dbReference type="ARBA" id="ARBA00022989"/>
    </source>
</evidence>
<keyword evidence="3 8" id="KW-0813">Transport</keyword>
<dbReference type="VEuPathDB" id="FungiDB:I303_05758"/>
<dbReference type="Gene3D" id="1.20.1250.20">
    <property type="entry name" value="MFS general substrate transporter like domains"/>
    <property type="match status" value="1"/>
</dbReference>